<comment type="similarity">
    <text evidence="2">Belongs to the RLP family.</text>
</comment>
<dbReference type="Pfam" id="PF23598">
    <property type="entry name" value="LRR_14"/>
    <property type="match status" value="1"/>
</dbReference>
<dbReference type="Pfam" id="PF00560">
    <property type="entry name" value="LRR_1"/>
    <property type="match status" value="2"/>
</dbReference>
<gene>
    <name evidence="14" type="primary">LOC132799446</name>
</gene>
<dbReference type="PANTHER" id="PTHR48063">
    <property type="entry name" value="LRR RECEPTOR-LIKE KINASE"/>
    <property type="match status" value="1"/>
</dbReference>
<dbReference type="PANTHER" id="PTHR48063:SF81">
    <property type="entry name" value="LEUCINE-RICH REPEAT-CONTAINING N-TERMINAL PLANT-TYPE DOMAIN-CONTAINING PROTEIN"/>
    <property type="match status" value="1"/>
</dbReference>
<dbReference type="SMART" id="SM00369">
    <property type="entry name" value="LRR_TYP"/>
    <property type="match status" value="6"/>
</dbReference>
<keyword evidence="9" id="KW-0472">Membrane</keyword>
<name>A0ABM3ZS09_ZIZJJ</name>
<keyword evidence="10" id="KW-0675">Receptor</keyword>
<dbReference type="InterPro" id="IPR001611">
    <property type="entry name" value="Leu-rich_rpt"/>
</dbReference>
<protein>
    <submittedName>
        <fullName evidence="14">Receptor-like protein EIX1</fullName>
    </submittedName>
</protein>
<accession>A0ABM3ZS09</accession>
<dbReference type="InterPro" id="IPR046956">
    <property type="entry name" value="RLP23-like"/>
</dbReference>
<keyword evidence="7" id="KW-0677">Repeat</keyword>
<keyword evidence="6" id="KW-0732">Signal</keyword>
<dbReference type="Gene3D" id="3.80.10.10">
    <property type="entry name" value="Ribonuclease Inhibitor"/>
    <property type="match status" value="4"/>
</dbReference>
<evidence type="ECO:0000259" key="12">
    <source>
        <dbReference type="Pfam" id="PF23598"/>
    </source>
</evidence>
<evidence type="ECO:0000256" key="7">
    <source>
        <dbReference type="ARBA" id="ARBA00022737"/>
    </source>
</evidence>
<evidence type="ECO:0000256" key="3">
    <source>
        <dbReference type="ARBA" id="ARBA00022475"/>
    </source>
</evidence>
<evidence type="ECO:0000256" key="1">
    <source>
        <dbReference type="ARBA" id="ARBA00004251"/>
    </source>
</evidence>
<organism evidence="13 14">
    <name type="scientific">Ziziphus jujuba</name>
    <name type="common">Chinese jujube</name>
    <name type="synonym">Ziziphus sativa</name>
    <dbReference type="NCBI Taxonomy" id="326968"/>
    <lineage>
        <taxon>Eukaryota</taxon>
        <taxon>Viridiplantae</taxon>
        <taxon>Streptophyta</taxon>
        <taxon>Embryophyta</taxon>
        <taxon>Tracheophyta</taxon>
        <taxon>Spermatophyta</taxon>
        <taxon>Magnoliopsida</taxon>
        <taxon>eudicotyledons</taxon>
        <taxon>Gunneridae</taxon>
        <taxon>Pentapetalae</taxon>
        <taxon>rosids</taxon>
        <taxon>fabids</taxon>
        <taxon>Rosales</taxon>
        <taxon>Rhamnaceae</taxon>
        <taxon>Paliureae</taxon>
        <taxon>Ziziphus</taxon>
    </lineage>
</organism>
<dbReference type="SUPFAM" id="SSF52058">
    <property type="entry name" value="L domain-like"/>
    <property type="match status" value="1"/>
</dbReference>
<evidence type="ECO:0000256" key="8">
    <source>
        <dbReference type="ARBA" id="ARBA00022989"/>
    </source>
</evidence>
<keyword evidence="3" id="KW-1003">Cell membrane</keyword>
<evidence type="ECO:0000256" key="4">
    <source>
        <dbReference type="ARBA" id="ARBA00022614"/>
    </source>
</evidence>
<dbReference type="RefSeq" id="XP_060667254.1">
    <property type="nucleotide sequence ID" value="XM_060811271.1"/>
</dbReference>
<dbReference type="Proteomes" id="UP001652623">
    <property type="component" value="Chromosome 9"/>
</dbReference>
<keyword evidence="8" id="KW-1133">Transmembrane helix</keyword>
<keyword evidence="11" id="KW-0325">Glycoprotein</keyword>
<reference evidence="14" key="1">
    <citation type="submission" date="2025-08" db="UniProtKB">
        <authorList>
            <consortium name="RefSeq"/>
        </authorList>
    </citation>
    <scope>IDENTIFICATION</scope>
    <source>
        <tissue evidence="14">Seedling</tissue>
    </source>
</reference>
<dbReference type="GeneID" id="132799446"/>
<keyword evidence="5" id="KW-0812">Transmembrane</keyword>
<dbReference type="Pfam" id="PF13855">
    <property type="entry name" value="LRR_8"/>
    <property type="match status" value="1"/>
</dbReference>
<dbReference type="InterPro" id="IPR032675">
    <property type="entry name" value="LRR_dom_sf"/>
</dbReference>
<dbReference type="InterPro" id="IPR003591">
    <property type="entry name" value="Leu-rich_rpt_typical-subtyp"/>
</dbReference>
<dbReference type="InterPro" id="IPR055414">
    <property type="entry name" value="LRR_R13L4/SHOC2-like"/>
</dbReference>
<evidence type="ECO:0000313" key="13">
    <source>
        <dbReference type="Proteomes" id="UP001652623"/>
    </source>
</evidence>
<evidence type="ECO:0000256" key="9">
    <source>
        <dbReference type="ARBA" id="ARBA00023136"/>
    </source>
</evidence>
<evidence type="ECO:0000256" key="11">
    <source>
        <dbReference type="ARBA" id="ARBA00023180"/>
    </source>
</evidence>
<feature type="domain" description="Disease resistance R13L4/SHOC-2-like LRR" evidence="12">
    <location>
        <begin position="188"/>
        <end position="386"/>
    </location>
</feature>
<evidence type="ECO:0000313" key="14">
    <source>
        <dbReference type="RefSeq" id="XP_060667254.1"/>
    </source>
</evidence>
<evidence type="ECO:0000256" key="6">
    <source>
        <dbReference type="ARBA" id="ARBA00022729"/>
    </source>
</evidence>
<sequence>MSMNDFGGSQIPSFIGSLQNLRYLNLSGACFVGTIPPSLGDLSRMYYLDLNHNHFFQSYKSSITWLSGLSSLKYLHLGGWDLTISATYLLQTVSRIPSILELHLPSCQLSDRPLTLPFLNFTFLSVLDLSNNGFKSTIPDWLFNLRSLVKLDLSNNHFHGEIPDAISNLAFLERLDLSGNSIGGKLSRNLGKLCNLRSMELYDNKISGEIVDYFDSLSECFSNRLETLDLGDNGVMGKLPDALGYIKSLRFLRLSNNSLQRLLPCSIGNLKSLQKILLGDNRMSIIPENLGQLSKLVVLDISKSIWEGILTEAYLMNLSSLKELAISCANQSPNNISLVFNISFDWIPPFKLKYLSIKSCQLGPKFPTWLQNQDELSTLSLINASISDTIPNWFWQMDVKLDMLDLSYNNIGGRVLSSLSFNKHSSVYLLSNHFDGLFPLLSSNITTLYLSINQFLRPILDDIGEAMPLLSTLDISFNSLTRSIPLSIGNLSKLTVFVISNNKLSGQVPLGKFTLLGVYRHVK</sequence>
<keyword evidence="13" id="KW-1185">Reference proteome</keyword>
<evidence type="ECO:0000256" key="10">
    <source>
        <dbReference type="ARBA" id="ARBA00023170"/>
    </source>
</evidence>
<keyword evidence="4" id="KW-0433">Leucine-rich repeat</keyword>
<dbReference type="SUPFAM" id="SSF52047">
    <property type="entry name" value="RNI-like"/>
    <property type="match status" value="1"/>
</dbReference>
<comment type="subcellular location">
    <subcellularLocation>
        <location evidence="1">Cell membrane</location>
        <topology evidence="1">Single-pass type I membrane protein</topology>
    </subcellularLocation>
</comment>
<evidence type="ECO:0000256" key="5">
    <source>
        <dbReference type="ARBA" id="ARBA00022692"/>
    </source>
</evidence>
<evidence type="ECO:0000256" key="2">
    <source>
        <dbReference type="ARBA" id="ARBA00009592"/>
    </source>
</evidence>
<proteinExistence type="inferred from homology"/>